<dbReference type="GO" id="GO:0004622">
    <property type="term" value="F:phosphatidylcholine lysophospholipase activity"/>
    <property type="evidence" value="ECO:0007669"/>
    <property type="project" value="TreeGrafter"/>
</dbReference>
<name>A0A9X1LBT6_9PROT</name>
<evidence type="ECO:0000259" key="1">
    <source>
        <dbReference type="Pfam" id="PF13472"/>
    </source>
</evidence>
<dbReference type="Gene3D" id="3.40.50.1110">
    <property type="entry name" value="SGNH hydrolase"/>
    <property type="match status" value="1"/>
</dbReference>
<sequence length="203" mass="20950">MLRPARAQGTSTAPVRLLALGDSLTAGYGLPQDQGFVPQLQRALAARGREVRVINAGVSGDTTAGGLARLDWALADNPQAAIVALGGNDGLRGLPPAQSRASLAGILDRLAARGIPTLLAGMLAPPNLGADYGREFAAVFEDLARARPGVVFLPFFLEGVAGDAALNQPDGIHPNEKGVAEMVRRILPAVEALLEQVPRPSAG</sequence>
<gene>
    <name evidence="2" type="ORF">LHA35_17010</name>
</gene>
<accession>A0A9X1LBT6</accession>
<dbReference type="PANTHER" id="PTHR30383:SF24">
    <property type="entry name" value="THIOESTERASE 1_PROTEASE 1_LYSOPHOSPHOLIPASE L1"/>
    <property type="match status" value="1"/>
</dbReference>
<dbReference type="AlphaFoldDB" id="A0A9X1LBT6"/>
<reference evidence="2" key="1">
    <citation type="submission" date="2021-10" db="EMBL/GenBank/DDBJ databases">
        <title>Roseicella aerolatum sp. nov., isolated from aerosols of e-waste dismantling site.</title>
        <authorList>
            <person name="Qin T."/>
        </authorList>
    </citation>
    <scope>NUCLEOTIDE SEQUENCE</scope>
    <source>
        <strain evidence="2">GB24</strain>
    </source>
</reference>
<evidence type="ECO:0000313" key="3">
    <source>
        <dbReference type="Proteomes" id="UP001139311"/>
    </source>
</evidence>
<dbReference type="InterPro" id="IPR051532">
    <property type="entry name" value="Ester_Hydrolysis_Enzymes"/>
</dbReference>
<organism evidence="2 3">
    <name type="scientific">Roseicella aerolata</name>
    <dbReference type="NCBI Taxonomy" id="2883479"/>
    <lineage>
        <taxon>Bacteria</taxon>
        <taxon>Pseudomonadati</taxon>
        <taxon>Pseudomonadota</taxon>
        <taxon>Alphaproteobacteria</taxon>
        <taxon>Acetobacterales</taxon>
        <taxon>Roseomonadaceae</taxon>
        <taxon>Roseicella</taxon>
    </lineage>
</organism>
<evidence type="ECO:0000313" key="2">
    <source>
        <dbReference type="EMBL" id="MCB4823433.1"/>
    </source>
</evidence>
<protein>
    <submittedName>
        <fullName evidence="2">Arylesterase</fullName>
    </submittedName>
</protein>
<dbReference type="Proteomes" id="UP001139311">
    <property type="component" value="Unassembled WGS sequence"/>
</dbReference>
<dbReference type="PANTHER" id="PTHR30383">
    <property type="entry name" value="THIOESTERASE 1/PROTEASE 1/LYSOPHOSPHOLIPASE L1"/>
    <property type="match status" value="1"/>
</dbReference>
<dbReference type="CDD" id="cd01822">
    <property type="entry name" value="Lysophospholipase_L1_like"/>
    <property type="match status" value="1"/>
</dbReference>
<proteinExistence type="predicted"/>
<dbReference type="EMBL" id="JAJAQI010000026">
    <property type="protein sequence ID" value="MCB4823433.1"/>
    <property type="molecule type" value="Genomic_DNA"/>
</dbReference>
<comment type="caution">
    <text evidence="2">The sequence shown here is derived from an EMBL/GenBank/DDBJ whole genome shotgun (WGS) entry which is preliminary data.</text>
</comment>
<dbReference type="InterPro" id="IPR013830">
    <property type="entry name" value="SGNH_hydro"/>
</dbReference>
<dbReference type="InterPro" id="IPR036514">
    <property type="entry name" value="SGNH_hydro_sf"/>
</dbReference>
<feature type="domain" description="SGNH hydrolase-type esterase" evidence="1">
    <location>
        <begin position="19"/>
        <end position="178"/>
    </location>
</feature>
<dbReference type="SUPFAM" id="SSF52266">
    <property type="entry name" value="SGNH hydrolase"/>
    <property type="match status" value="1"/>
</dbReference>
<keyword evidence="3" id="KW-1185">Reference proteome</keyword>
<dbReference type="RefSeq" id="WP_226610154.1">
    <property type="nucleotide sequence ID" value="NZ_JAJAQI010000026.1"/>
</dbReference>
<dbReference type="Pfam" id="PF13472">
    <property type="entry name" value="Lipase_GDSL_2"/>
    <property type="match status" value="1"/>
</dbReference>